<feature type="compositionally biased region" description="Basic and acidic residues" evidence="1">
    <location>
        <begin position="349"/>
        <end position="366"/>
    </location>
</feature>
<evidence type="ECO:0000313" key="4">
    <source>
        <dbReference type="EMBL" id="KAL2867845.1"/>
    </source>
</evidence>
<keyword evidence="5" id="KW-1185">Reference proteome</keyword>
<accession>A0ABR4LTI0</accession>
<evidence type="ECO:0000256" key="1">
    <source>
        <dbReference type="SAM" id="MobiDB-lite"/>
    </source>
</evidence>
<feature type="transmembrane region" description="Helical" evidence="2">
    <location>
        <begin position="133"/>
        <end position="154"/>
    </location>
</feature>
<evidence type="ECO:0000313" key="5">
    <source>
        <dbReference type="Proteomes" id="UP001610432"/>
    </source>
</evidence>
<organism evidence="4 5">
    <name type="scientific">Aspergillus lucknowensis</name>
    <dbReference type="NCBI Taxonomy" id="176173"/>
    <lineage>
        <taxon>Eukaryota</taxon>
        <taxon>Fungi</taxon>
        <taxon>Dikarya</taxon>
        <taxon>Ascomycota</taxon>
        <taxon>Pezizomycotina</taxon>
        <taxon>Eurotiomycetes</taxon>
        <taxon>Eurotiomycetidae</taxon>
        <taxon>Eurotiales</taxon>
        <taxon>Aspergillaceae</taxon>
        <taxon>Aspergillus</taxon>
        <taxon>Aspergillus subgen. Nidulantes</taxon>
    </lineage>
</organism>
<comment type="caution">
    <text evidence="4">The sequence shown here is derived from an EMBL/GenBank/DDBJ whole genome shotgun (WGS) entry which is preliminary data.</text>
</comment>
<feature type="compositionally biased region" description="Basic and acidic residues" evidence="1">
    <location>
        <begin position="294"/>
        <end position="307"/>
    </location>
</feature>
<dbReference type="RefSeq" id="XP_070886824.1">
    <property type="nucleotide sequence ID" value="XM_071029014.1"/>
</dbReference>
<feature type="transmembrane region" description="Helical" evidence="2">
    <location>
        <begin position="51"/>
        <end position="74"/>
    </location>
</feature>
<feature type="transmembrane region" description="Helical" evidence="2">
    <location>
        <begin position="20"/>
        <end position="39"/>
    </location>
</feature>
<feature type="transmembrane region" description="Helical" evidence="2">
    <location>
        <begin position="94"/>
        <end position="112"/>
    </location>
</feature>
<evidence type="ECO:0000259" key="3">
    <source>
        <dbReference type="Pfam" id="PF20684"/>
    </source>
</evidence>
<name>A0ABR4LTI0_9EURO</name>
<proteinExistence type="predicted"/>
<sequence length="389" mass="42647">MSTPSLLPPLAEIGPDNHGPIVSVIAFIFLSIMVIVVLVKTASMIHLRRLVLSVDLPIWISAVVAFVQTLLIQFAVDHGMGKHSDVLSSDTLDTYYKVNYAAQLLLPVILSLSKLSTSNLIQSINPSQTIKRYCLLTQIAIGTWLVLVLFGTAFQCQSPFWKYDPGRCVGEGAIVYPIMAFNMMIEATLVILPIGMLWNIQMPWDRRLKVMALFASRIAAIVVNVFLLVYMPQYLHSTDTTWTIVNVTVCNQVMMNTSIITACIPTLYRVINSLAAGLVNVHISGELELRSSRISSRVESRTTEGAHSKSPHSRGRKRSSRPLDEPKRAEPGGNGLCIKTAGVTATGRDAARADSTESTGRSHDTAAGDITVTRTVDIWVNIDTDVGKR</sequence>
<feature type="region of interest" description="Disordered" evidence="1">
    <location>
        <begin position="294"/>
        <end position="341"/>
    </location>
</feature>
<keyword evidence="2" id="KW-0812">Transmembrane</keyword>
<protein>
    <recommendedName>
        <fullName evidence="3">Rhodopsin domain-containing protein</fullName>
    </recommendedName>
</protein>
<feature type="domain" description="Rhodopsin" evidence="3">
    <location>
        <begin position="52"/>
        <end position="271"/>
    </location>
</feature>
<feature type="transmembrane region" description="Helical" evidence="2">
    <location>
        <begin position="210"/>
        <end position="231"/>
    </location>
</feature>
<dbReference type="GeneID" id="98144086"/>
<dbReference type="EMBL" id="JBFXLQ010000017">
    <property type="protein sequence ID" value="KAL2867845.1"/>
    <property type="molecule type" value="Genomic_DNA"/>
</dbReference>
<reference evidence="4 5" key="1">
    <citation type="submission" date="2024-07" db="EMBL/GenBank/DDBJ databases">
        <title>Section-level genome sequencing and comparative genomics of Aspergillus sections Usti and Cavernicolus.</title>
        <authorList>
            <consortium name="Lawrence Berkeley National Laboratory"/>
            <person name="Nybo J.L."/>
            <person name="Vesth T.C."/>
            <person name="Theobald S."/>
            <person name="Frisvad J.C."/>
            <person name="Larsen T.O."/>
            <person name="Kjaerboelling I."/>
            <person name="Rothschild-Mancinelli K."/>
            <person name="Lyhne E.K."/>
            <person name="Kogle M.E."/>
            <person name="Barry K."/>
            <person name="Clum A."/>
            <person name="Na H."/>
            <person name="Ledsgaard L."/>
            <person name="Lin J."/>
            <person name="Lipzen A."/>
            <person name="Kuo A."/>
            <person name="Riley R."/>
            <person name="Mondo S."/>
            <person name="Labutti K."/>
            <person name="Haridas S."/>
            <person name="Pangalinan J."/>
            <person name="Salamov A.A."/>
            <person name="Simmons B.A."/>
            <person name="Magnuson J.K."/>
            <person name="Chen J."/>
            <person name="Drula E."/>
            <person name="Henrissat B."/>
            <person name="Wiebenga A."/>
            <person name="Lubbers R.J."/>
            <person name="Gomes A.C."/>
            <person name="Macurrencykelacurrency M.R."/>
            <person name="Stajich J."/>
            <person name="Grigoriev I.V."/>
            <person name="Mortensen U.H."/>
            <person name="De Vries R.P."/>
            <person name="Baker S.E."/>
            <person name="Andersen M.R."/>
        </authorList>
    </citation>
    <scope>NUCLEOTIDE SEQUENCE [LARGE SCALE GENOMIC DNA]</scope>
    <source>
        <strain evidence="4 5">CBS 449.75</strain>
    </source>
</reference>
<evidence type="ECO:0000256" key="2">
    <source>
        <dbReference type="SAM" id="Phobius"/>
    </source>
</evidence>
<feature type="compositionally biased region" description="Basic and acidic residues" evidence="1">
    <location>
        <begin position="321"/>
        <end position="330"/>
    </location>
</feature>
<keyword evidence="2" id="KW-1133">Transmembrane helix</keyword>
<dbReference type="InterPro" id="IPR049326">
    <property type="entry name" value="Rhodopsin_dom_fungi"/>
</dbReference>
<dbReference type="PANTHER" id="PTHR38794">
    <property type="entry name" value="INTEGRAL MEMBRANE PROTEIN"/>
    <property type="match status" value="1"/>
</dbReference>
<dbReference type="Pfam" id="PF20684">
    <property type="entry name" value="Fung_rhodopsin"/>
    <property type="match status" value="1"/>
</dbReference>
<gene>
    <name evidence="4" type="ORF">BJX67DRAFT_352398</name>
</gene>
<dbReference type="Proteomes" id="UP001610432">
    <property type="component" value="Unassembled WGS sequence"/>
</dbReference>
<feature type="region of interest" description="Disordered" evidence="1">
    <location>
        <begin position="347"/>
        <end position="366"/>
    </location>
</feature>
<feature type="compositionally biased region" description="Basic residues" evidence="1">
    <location>
        <begin position="309"/>
        <end position="320"/>
    </location>
</feature>
<feature type="transmembrane region" description="Helical" evidence="2">
    <location>
        <begin position="174"/>
        <end position="198"/>
    </location>
</feature>
<dbReference type="PANTHER" id="PTHR38794:SF3">
    <property type="entry name" value="INTEGRAL MEMBRANE PROTEIN"/>
    <property type="match status" value="1"/>
</dbReference>
<keyword evidence="2" id="KW-0472">Membrane</keyword>